<dbReference type="Proteomes" id="UP000183385">
    <property type="component" value="Unassembled WGS sequence"/>
</dbReference>
<name>A0AAQ1HQN6_9PSED</name>
<protein>
    <recommendedName>
        <fullName evidence="3">Lipoprotein</fullName>
    </recommendedName>
</protein>
<keyword evidence="2" id="KW-1185">Reference proteome</keyword>
<dbReference type="AlphaFoldDB" id="A0AAQ1HQN6"/>
<evidence type="ECO:0000313" key="2">
    <source>
        <dbReference type="Proteomes" id="UP000183385"/>
    </source>
</evidence>
<gene>
    <name evidence="1" type="ORF">SAMN05216577_119130</name>
</gene>
<dbReference type="PROSITE" id="PS51257">
    <property type="entry name" value="PROKAR_LIPOPROTEIN"/>
    <property type="match status" value="1"/>
</dbReference>
<dbReference type="RefSeq" id="WP_074981833.1">
    <property type="nucleotide sequence ID" value="NZ_CP101752.1"/>
</dbReference>
<comment type="caution">
    <text evidence="1">The sequence shown here is derived from an EMBL/GenBank/DDBJ whole genome shotgun (WGS) entry which is preliminary data.</text>
</comment>
<dbReference type="EMBL" id="FOLS01000019">
    <property type="protein sequence ID" value="SFD21154.1"/>
    <property type="molecule type" value="Genomic_DNA"/>
</dbReference>
<evidence type="ECO:0008006" key="3">
    <source>
        <dbReference type="Google" id="ProtNLM"/>
    </source>
</evidence>
<reference evidence="1 2" key="1">
    <citation type="submission" date="2016-10" db="EMBL/GenBank/DDBJ databases">
        <authorList>
            <person name="Varghese N."/>
            <person name="Submissions S."/>
        </authorList>
    </citation>
    <scope>NUCLEOTIDE SEQUENCE [LARGE SCALE GENOMIC DNA]</scope>
    <source>
        <strain evidence="1 2">LMG 18378</strain>
    </source>
</reference>
<accession>A0AAQ1HQN6</accession>
<evidence type="ECO:0000313" key="1">
    <source>
        <dbReference type="EMBL" id="SFD21154.1"/>
    </source>
</evidence>
<sequence>MKKSLLFALALPLLSACTTDKPDRETQALAGLYTLQGVMEMGSLLRLRADGSFEGNVAYGAADGYAKGTWRRVGGKVVLKPKAVIGLGELFRDRALRVDGLCLRIAAEEGGGCYLRSPH</sequence>
<proteinExistence type="predicted"/>
<organism evidence="1 2">
    <name type="scientific">Pseudomonas citronellolis</name>
    <dbReference type="NCBI Taxonomy" id="53408"/>
    <lineage>
        <taxon>Bacteria</taxon>
        <taxon>Pseudomonadati</taxon>
        <taxon>Pseudomonadota</taxon>
        <taxon>Gammaproteobacteria</taxon>
        <taxon>Pseudomonadales</taxon>
        <taxon>Pseudomonadaceae</taxon>
        <taxon>Pseudomonas</taxon>
    </lineage>
</organism>